<organism evidence="2 3">
    <name type="scientific">Kibdelosporangium lantanae</name>
    <dbReference type="NCBI Taxonomy" id="1497396"/>
    <lineage>
        <taxon>Bacteria</taxon>
        <taxon>Bacillati</taxon>
        <taxon>Actinomycetota</taxon>
        <taxon>Actinomycetes</taxon>
        <taxon>Pseudonocardiales</taxon>
        <taxon>Pseudonocardiaceae</taxon>
        <taxon>Kibdelosporangium</taxon>
    </lineage>
</organism>
<comment type="caution">
    <text evidence="2">The sequence shown here is derived from an EMBL/GenBank/DDBJ whole genome shotgun (WGS) entry which is preliminary data.</text>
</comment>
<protein>
    <submittedName>
        <fullName evidence="2">NDP-hexose 2,3-dehydratase family protein</fullName>
    </submittedName>
</protein>
<dbReference type="InterPro" id="IPR005212">
    <property type="entry name" value="EvaA-like"/>
</dbReference>
<feature type="domain" description="dTDP-4-dehydro-6-deoxy-alpha-D-glucopyranose 2,3-dehydratase" evidence="1">
    <location>
        <begin position="27"/>
        <end position="228"/>
    </location>
</feature>
<feature type="domain" description="dTDP-4-dehydro-6-deoxy-alpha-D-glucopyranose 2,3-dehydratase" evidence="1">
    <location>
        <begin position="265"/>
        <end position="461"/>
    </location>
</feature>
<evidence type="ECO:0000313" key="3">
    <source>
        <dbReference type="Proteomes" id="UP001597045"/>
    </source>
</evidence>
<gene>
    <name evidence="2" type="ORF">ACFQ1S_05555</name>
</gene>
<keyword evidence="3" id="KW-1185">Reference proteome</keyword>
<dbReference type="EMBL" id="JBHTIS010000205">
    <property type="protein sequence ID" value="MFD1045094.1"/>
    <property type="molecule type" value="Genomic_DNA"/>
</dbReference>
<sequence>MTLVRADGQQVATSIAESVLAGPGLGEFHSWFTSMASVSFMDATVIPLTALDGWAGDFDTGNISHHTGKFFSVEGVAVDIPDGPVTTWTQPIINQPEIGILGILVKRFNGVLHFLMQAKVEPGNANGLQLSPTVQATRSNYTQVHKGKAVPYLDYFRDTAQHHVITDVRQSEQGSWFYQKRNRNMVVEVAEDVAVLDGFMWLTLGQIHRLLAVDDLVNMDARTVLACLPFHGSALVSALAPSDDSFRSALVRSCGPEAGSVHGQNEVLRWITDVRSRARVYTSMIPLKDVKHWHNTDGTLSHDSGRFFDLIAVKVEARGREVQQWTQPMIRPSSTGVVAFLVARIGGVLHVLVHALVQPGCMDVAELAPTVQCAPENYADLARPLFLDEVLKSSEVRFDVTLSEEGGRFYQARNRYMIVEVEAGPEHEHPDFRWMTVNQITELLQHSHYVNVEARSLLACLHSLSGPGVTA</sequence>
<dbReference type="Gene3D" id="3.90.79.40">
    <property type="entry name" value="EvaA sugar 2,3-dehydratase subunit"/>
    <property type="match status" value="2"/>
</dbReference>
<proteinExistence type="predicted"/>
<name>A0ABW3M661_9PSEU</name>
<accession>A0ABW3M661</accession>
<evidence type="ECO:0000259" key="1">
    <source>
        <dbReference type="Pfam" id="PF03559"/>
    </source>
</evidence>
<dbReference type="Pfam" id="PF03559">
    <property type="entry name" value="Hexose_dehydrat"/>
    <property type="match status" value="2"/>
</dbReference>
<evidence type="ECO:0000313" key="2">
    <source>
        <dbReference type="EMBL" id="MFD1045094.1"/>
    </source>
</evidence>
<dbReference type="Proteomes" id="UP001597045">
    <property type="component" value="Unassembled WGS sequence"/>
</dbReference>
<reference evidence="3" key="1">
    <citation type="journal article" date="2019" name="Int. J. Syst. Evol. Microbiol.">
        <title>The Global Catalogue of Microorganisms (GCM) 10K type strain sequencing project: providing services to taxonomists for standard genome sequencing and annotation.</title>
        <authorList>
            <consortium name="The Broad Institute Genomics Platform"/>
            <consortium name="The Broad Institute Genome Sequencing Center for Infectious Disease"/>
            <person name="Wu L."/>
            <person name="Ma J."/>
        </authorList>
    </citation>
    <scope>NUCLEOTIDE SEQUENCE [LARGE SCALE GENOMIC DNA]</scope>
    <source>
        <strain evidence="3">JCM 31486</strain>
    </source>
</reference>
<dbReference type="InterPro" id="IPR038153">
    <property type="entry name" value="EvaA-like_sf"/>
</dbReference>